<keyword evidence="9" id="KW-1185">Reference proteome</keyword>
<dbReference type="RefSeq" id="WP_258878218.1">
    <property type="nucleotide sequence ID" value="NZ_CP048914.1"/>
</dbReference>
<name>A0A7L7KP81_9MOLU</name>
<dbReference type="InterPro" id="IPR029751">
    <property type="entry name" value="Ribosomal_L25_dom"/>
</dbReference>
<feature type="domain" description="Large ribosomal subunit protein bL25 L25" evidence="6">
    <location>
        <begin position="7"/>
        <end position="84"/>
    </location>
</feature>
<gene>
    <name evidence="8" type="ORF">G4Z02_02150</name>
</gene>
<reference evidence="8 9" key="1">
    <citation type="submission" date="2020-02" db="EMBL/GenBank/DDBJ databases">
        <authorList>
            <person name="Zheng R.K."/>
            <person name="Sun C.M."/>
        </authorList>
    </citation>
    <scope>NUCLEOTIDE SEQUENCE [LARGE SCALE GENOMIC DNA]</scope>
    <source>
        <strain evidence="9">zrk13</strain>
    </source>
</reference>
<dbReference type="PANTHER" id="PTHR33284:SF1">
    <property type="entry name" value="RIBOSOMAL PROTEIN L25_GLN-TRNA SYNTHETASE, ANTI-CODON-BINDING DOMAIN-CONTAINING PROTEIN"/>
    <property type="match status" value="1"/>
</dbReference>
<evidence type="ECO:0000256" key="1">
    <source>
        <dbReference type="ARBA" id="ARBA00022730"/>
    </source>
</evidence>
<dbReference type="SUPFAM" id="SSF50715">
    <property type="entry name" value="Ribosomal protein L25-like"/>
    <property type="match status" value="1"/>
</dbReference>
<organism evidence="8 9">
    <name type="scientific">Candidatus Xianfuyuplasma coldseepsis</name>
    <dbReference type="NCBI Taxonomy" id="2782163"/>
    <lineage>
        <taxon>Bacteria</taxon>
        <taxon>Bacillati</taxon>
        <taxon>Mycoplasmatota</taxon>
        <taxon>Mollicutes</taxon>
        <taxon>Candidatus Izemoplasmatales</taxon>
        <taxon>Candidatus Izemoplasmataceae</taxon>
        <taxon>Candidatus Xianfuyuplasma</taxon>
    </lineage>
</organism>
<sequence length="202" mass="22384">MKLLERQGKVKEIRDNDQVPGVIYGHGIDPTPIQVEYQDLRKAMAKYGTSMTFEVTLGKDKHLVYIKDYQSDYLSNYKTIHVDFMKVSADDTISAAVSLNFLNKDAVRESGQVIATNLTELEVEYKVGKGVSSIDVDLSVLKDVDAIHVEDVVLPEGLAVLNDPKQIVANLATIAEEVEATDEVDNDPLAGWEDPEATEDEE</sequence>
<dbReference type="EMBL" id="CP048914">
    <property type="protein sequence ID" value="QMS84600.1"/>
    <property type="molecule type" value="Genomic_DNA"/>
</dbReference>
<evidence type="ECO:0000256" key="4">
    <source>
        <dbReference type="ARBA" id="ARBA00023274"/>
    </source>
</evidence>
<keyword evidence="3 8" id="KW-0689">Ribosomal protein</keyword>
<dbReference type="KEGG" id="xcl:G4Z02_02150"/>
<evidence type="ECO:0000259" key="7">
    <source>
        <dbReference type="Pfam" id="PF14693"/>
    </source>
</evidence>
<keyword evidence="1" id="KW-0699">rRNA-binding</keyword>
<accession>A0A7L7KP81</accession>
<dbReference type="Proteomes" id="UP000514720">
    <property type="component" value="Chromosome"/>
</dbReference>
<dbReference type="GO" id="GO:0006412">
    <property type="term" value="P:translation"/>
    <property type="evidence" value="ECO:0007669"/>
    <property type="project" value="InterPro"/>
</dbReference>
<keyword evidence="2" id="KW-0694">RNA-binding</keyword>
<dbReference type="InterPro" id="IPR037121">
    <property type="entry name" value="Ribosomal_bL25_C"/>
</dbReference>
<evidence type="ECO:0000256" key="5">
    <source>
        <dbReference type="SAM" id="MobiDB-lite"/>
    </source>
</evidence>
<proteinExistence type="predicted"/>
<dbReference type="Pfam" id="PF14693">
    <property type="entry name" value="Ribosomal_TL5_C"/>
    <property type="match status" value="1"/>
</dbReference>
<dbReference type="InterPro" id="IPR001021">
    <property type="entry name" value="Ribosomal_bL25_long"/>
</dbReference>
<dbReference type="InterPro" id="IPR020057">
    <property type="entry name" value="Ribosomal_bL25_b-dom"/>
</dbReference>
<dbReference type="NCBIfam" id="TIGR00731">
    <property type="entry name" value="bL25_bact_ctc"/>
    <property type="match status" value="1"/>
</dbReference>
<evidence type="ECO:0000313" key="9">
    <source>
        <dbReference type="Proteomes" id="UP000514720"/>
    </source>
</evidence>
<feature type="region of interest" description="Disordered" evidence="5">
    <location>
        <begin position="179"/>
        <end position="202"/>
    </location>
</feature>
<feature type="compositionally biased region" description="Acidic residues" evidence="5">
    <location>
        <begin position="193"/>
        <end position="202"/>
    </location>
</feature>
<dbReference type="GO" id="GO:0008097">
    <property type="term" value="F:5S rRNA binding"/>
    <property type="evidence" value="ECO:0007669"/>
    <property type="project" value="InterPro"/>
</dbReference>
<feature type="domain" description="Large ribosomal subunit protein bL25 beta" evidence="7">
    <location>
        <begin position="93"/>
        <end position="172"/>
    </location>
</feature>
<dbReference type="GO" id="GO:0003735">
    <property type="term" value="F:structural constituent of ribosome"/>
    <property type="evidence" value="ECO:0007669"/>
    <property type="project" value="InterPro"/>
</dbReference>
<dbReference type="CDD" id="cd00495">
    <property type="entry name" value="Ribosomal_L25_TL5_CTC"/>
    <property type="match status" value="1"/>
</dbReference>
<dbReference type="AlphaFoldDB" id="A0A7L7KP81"/>
<evidence type="ECO:0000256" key="3">
    <source>
        <dbReference type="ARBA" id="ARBA00022980"/>
    </source>
</evidence>
<dbReference type="Pfam" id="PF01386">
    <property type="entry name" value="Ribosomal_L25p"/>
    <property type="match status" value="1"/>
</dbReference>
<evidence type="ECO:0000259" key="6">
    <source>
        <dbReference type="Pfam" id="PF01386"/>
    </source>
</evidence>
<evidence type="ECO:0000256" key="2">
    <source>
        <dbReference type="ARBA" id="ARBA00022884"/>
    </source>
</evidence>
<dbReference type="InterPro" id="IPR020930">
    <property type="entry name" value="Ribosomal_uL5_bac-type"/>
</dbReference>
<dbReference type="Gene3D" id="2.40.240.10">
    <property type="entry name" value="Ribosomal Protein L25, Chain P"/>
    <property type="match status" value="1"/>
</dbReference>
<keyword evidence="4" id="KW-0687">Ribonucleoprotein</keyword>
<dbReference type="PANTHER" id="PTHR33284">
    <property type="entry name" value="RIBOSOMAL PROTEIN L25/GLN-TRNA SYNTHETASE, ANTI-CODON-BINDING DOMAIN-CONTAINING PROTEIN"/>
    <property type="match status" value="1"/>
</dbReference>
<protein>
    <submittedName>
        <fullName evidence="8">50S ribosomal protein L25</fullName>
    </submittedName>
</protein>
<dbReference type="Gene3D" id="2.170.120.20">
    <property type="entry name" value="Ribosomal protein L25, beta domain"/>
    <property type="match status" value="1"/>
</dbReference>
<dbReference type="GO" id="GO:0022625">
    <property type="term" value="C:cytosolic large ribosomal subunit"/>
    <property type="evidence" value="ECO:0007669"/>
    <property type="project" value="TreeGrafter"/>
</dbReference>
<dbReference type="InterPro" id="IPR020056">
    <property type="entry name" value="Rbsml_bL25/Gln-tRNA_synth_N"/>
</dbReference>
<dbReference type="InterPro" id="IPR011035">
    <property type="entry name" value="Ribosomal_bL25/Gln-tRNA_synth"/>
</dbReference>
<evidence type="ECO:0000313" key="8">
    <source>
        <dbReference type="EMBL" id="QMS84600.1"/>
    </source>
</evidence>